<dbReference type="EMBL" id="AP026801">
    <property type="protein sequence ID" value="BDR55936.1"/>
    <property type="molecule type" value="Genomic_DNA"/>
</dbReference>
<evidence type="ECO:0000256" key="3">
    <source>
        <dbReference type="ARBA" id="ARBA00023015"/>
    </source>
</evidence>
<dbReference type="InterPro" id="IPR011006">
    <property type="entry name" value="CheY-like_superfamily"/>
</dbReference>
<dbReference type="GO" id="GO:0000156">
    <property type="term" value="F:phosphorelay response regulator activity"/>
    <property type="evidence" value="ECO:0007669"/>
    <property type="project" value="TreeGrafter"/>
</dbReference>
<keyword evidence="3" id="KW-0805">Transcription regulation</keyword>
<dbReference type="Pfam" id="PF00072">
    <property type="entry name" value="Response_reg"/>
    <property type="match status" value="1"/>
</dbReference>
<evidence type="ECO:0000256" key="4">
    <source>
        <dbReference type="ARBA" id="ARBA00023125"/>
    </source>
</evidence>
<dbReference type="SUPFAM" id="SSF46894">
    <property type="entry name" value="C-terminal effector domain of the bipartite response regulators"/>
    <property type="match status" value="1"/>
</dbReference>
<keyword evidence="2" id="KW-0902">Two-component regulatory system</keyword>
<dbReference type="Proteomes" id="UP001321804">
    <property type="component" value="Chromosome"/>
</dbReference>
<dbReference type="SMART" id="SM00448">
    <property type="entry name" value="REC"/>
    <property type="match status" value="1"/>
</dbReference>
<evidence type="ECO:0000259" key="8">
    <source>
        <dbReference type="PROSITE" id="PS50110"/>
    </source>
</evidence>
<dbReference type="InterPro" id="IPR001789">
    <property type="entry name" value="Sig_transdc_resp-reg_receiver"/>
</dbReference>
<evidence type="ECO:0000256" key="1">
    <source>
        <dbReference type="ARBA" id="ARBA00022553"/>
    </source>
</evidence>
<dbReference type="AlphaFoldDB" id="A0AAU9DCR4"/>
<feature type="modified residue" description="4-aspartylphosphate" evidence="6">
    <location>
        <position position="51"/>
    </location>
</feature>
<dbReference type="CDD" id="cd00383">
    <property type="entry name" value="trans_reg_C"/>
    <property type="match status" value="1"/>
</dbReference>
<organism evidence="10 11">
    <name type="scientific">Xylocopilactobacillus apis</name>
    <dbReference type="NCBI Taxonomy" id="2932183"/>
    <lineage>
        <taxon>Bacteria</taxon>
        <taxon>Bacillati</taxon>
        <taxon>Bacillota</taxon>
        <taxon>Bacilli</taxon>
        <taxon>Lactobacillales</taxon>
        <taxon>Lactobacillaceae</taxon>
        <taxon>Xylocopilactobacillus</taxon>
    </lineage>
</organism>
<dbReference type="RefSeq" id="WP_317697698.1">
    <property type="nucleotide sequence ID" value="NZ_AP026801.1"/>
</dbReference>
<dbReference type="Gene3D" id="6.10.250.690">
    <property type="match status" value="1"/>
</dbReference>
<evidence type="ECO:0000313" key="11">
    <source>
        <dbReference type="Proteomes" id="UP001321804"/>
    </source>
</evidence>
<protein>
    <submittedName>
        <fullName evidence="10">DNA-binding response regulator</fullName>
    </submittedName>
</protein>
<name>A0AAU9DCR4_9LACO</name>
<dbReference type="Gene3D" id="1.10.10.10">
    <property type="entry name" value="Winged helix-like DNA-binding domain superfamily/Winged helix DNA-binding domain"/>
    <property type="match status" value="1"/>
</dbReference>
<dbReference type="CDD" id="cd17625">
    <property type="entry name" value="REC_OmpR_DrrD-like"/>
    <property type="match status" value="1"/>
</dbReference>
<dbReference type="SMART" id="SM00862">
    <property type="entry name" value="Trans_reg_C"/>
    <property type="match status" value="1"/>
</dbReference>
<evidence type="ECO:0000259" key="9">
    <source>
        <dbReference type="PROSITE" id="PS51755"/>
    </source>
</evidence>
<keyword evidence="1 6" id="KW-0597">Phosphoprotein</keyword>
<feature type="DNA-binding region" description="OmpR/PhoB-type" evidence="7">
    <location>
        <begin position="124"/>
        <end position="222"/>
    </location>
</feature>
<dbReference type="GO" id="GO:0032993">
    <property type="term" value="C:protein-DNA complex"/>
    <property type="evidence" value="ECO:0007669"/>
    <property type="project" value="TreeGrafter"/>
</dbReference>
<dbReference type="PANTHER" id="PTHR48111">
    <property type="entry name" value="REGULATOR OF RPOS"/>
    <property type="match status" value="1"/>
</dbReference>
<accession>A0AAU9DCR4</accession>
<feature type="domain" description="OmpR/PhoB-type" evidence="9">
    <location>
        <begin position="124"/>
        <end position="222"/>
    </location>
</feature>
<dbReference type="InterPro" id="IPR001867">
    <property type="entry name" value="OmpR/PhoB-type_DNA-bd"/>
</dbReference>
<keyword evidence="5" id="KW-0804">Transcription</keyword>
<keyword evidence="11" id="KW-1185">Reference proteome</keyword>
<dbReference type="GO" id="GO:0000976">
    <property type="term" value="F:transcription cis-regulatory region binding"/>
    <property type="evidence" value="ECO:0007669"/>
    <property type="project" value="TreeGrafter"/>
</dbReference>
<dbReference type="InterPro" id="IPR016032">
    <property type="entry name" value="Sig_transdc_resp-reg_C-effctor"/>
</dbReference>
<feature type="domain" description="Response regulatory" evidence="8">
    <location>
        <begin position="2"/>
        <end position="116"/>
    </location>
</feature>
<dbReference type="FunFam" id="3.40.50.2300:FF:000001">
    <property type="entry name" value="DNA-binding response regulator PhoB"/>
    <property type="match status" value="1"/>
</dbReference>
<dbReference type="PROSITE" id="PS50110">
    <property type="entry name" value="RESPONSE_REGULATORY"/>
    <property type="match status" value="1"/>
</dbReference>
<sequence length="227" mass="25494">MRILIIEDEAAIADAVAEVLKRNSYLVDVVYDGEDGRDCALSAIYDLIILDIMLPKIDGIEILKEIRKNKISVPIIMLTAKGQTEDKIVGLDSGADDYITKPFHVDELLARIRAIERRPQSLEVQGLHFGDLTFNPHTHELNCQENEVTLSPKEAKVIEVLIRNKTIATSKELLIEKIWGYDSDAVDNNVEIQMYFLRKKLKSLKSTVSIKTIRGSGYLLDSGNNNA</sequence>
<dbReference type="InterPro" id="IPR039420">
    <property type="entry name" value="WalR-like"/>
</dbReference>
<reference evidence="10 11" key="1">
    <citation type="journal article" date="2023" name="Microbiol. Spectr.">
        <title>Symbiosis of Carpenter Bees with Uncharacterized Lactic Acid Bacteria Showing NAD Auxotrophy.</title>
        <authorList>
            <person name="Kawasaki S."/>
            <person name="Ozawa K."/>
            <person name="Mori T."/>
            <person name="Yamamoto A."/>
            <person name="Ito M."/>
            <person name="Ohkuma M."/>
            <person name="Sakamoto M."/>
            <person name="Matsutani M."/>
        </authorList>
    </citation>
    <scope>NUCLEOTIDE SEQUENCE [LARGE SCALE GENOMIC DNA]</scope>
    <source>
        <strain evidence="10 11">KimC2</strain>
    </source>
</reference>
<evidence type="ECO:0000313" key="10">
    <source>
        <dbReference type="EMBL" id="BDR55936.1"/>
    </source>
</evidence>
<dbReference type="KEGG" id="xak:KIMC2_04980"/>
<dbReference type="Gene3D" id="3.40.50.2300">
    <property type="match status" value="1"/>
</dbReference>
<evidence type="ECO:0000256" key="5">
    <source>
        <dbReference type="ARBA" id="ARBA00023163"/>
    </source>
</evidence>
<dbReference type="GO" id="GO:0006355">
    <property type="term" value="P:regulation of DNA-templated transcription"/>
    <property type="evidence" value="ECO:0007669"/>
    <property type="project" value="InterPro"/>
</dbReference>
<evidence type="ECO:0000256" key="7">
    <source>
        <dbReference type="PROSITE-ProRule" id="PRU01091"/>
    </source>
</evidence>
<evidence type="ECO:0000256" key="6">
    <source>
        <dbReference type="PROSITE-ProRule" id="PRU00169"/>
    </source>
</evidence>
<dbReference type="PROSITE" id="PS51755">
    <property type="entry name" value="OMPR_PHOB"/>
    <property type="match status" value="1"/>
</dbReference>
<keyword evidence="4 7" id="KW-0238">DNA-binding</keyword>
<dbReference type="PANTHER" id="PTHR48111:SF22">
    <property type="entry name" value="REGULATOR OF RPOS"/>
    <property type="match status" value="1"/>
</dbReference>
<dbReference type="InterPro" id="IPR036388">
    <property type="entry name" value="WH-like_DNA-bd_sf"/>
</dbReference>
<dbReference type="Pfam" id="PF00486">
    <property type="entry name" value="Trans_reg_C"/>
    <property type="match status" value="1"/>
</dbReference>
<dbReference type="GO" id="GO:0005829">
    <property type="term" value="C:cytosol"/>
    <property type="evidence" value="ECO:0007669"/>
    <property type="project" value="TreeGrafter"/>
</dbReference>
<gene>
    <name evidence="10" type="ORF">KIMC2_04980</name>
</gene>
<proteinExistence type="predicted"/>
<dbReference type="SUPFAM" id="SSF52172">
    <property type="entry name" value="CheY-like"/>
    <property type="match status" value="1"/>
</dbReference>
<evidence type="ECO:0000256" key="2">
    <source>
        <dbReference type="ARBA" id="ARBA00023012"/>
    </source>
</evidence>